<keyword evidence="1" id="KW-0812">Transmembrane</keyword>
<gene>
    <name evidence="2" type="ORF">EURHEDRAFT_525017</name>
</gene>
<feature type="transmembrane region" description="Helical" evidence="1">
    <location>
        <begin position="203"/>
        <end position="220"/>
    </location>
</feature>
<feature type="transmembrane region" description="Helical" evidence="1">
    <location>
        <begin position="313"/>
        <end position="335"/>
    </location>
</feature>
<dbReference type="RefSeq" id="XP_040636877.1">
    <property type="nucleotide sequence ID" value="XM_040786941.1"/>
</dbReference>
<evidence type="ECO:0008006" key="4">
    <source>
        <dbReference type="Google" id="ProtNLM"/>
    </source>
</evidence>
<feature type="transmembrane region" description="Helical" evidence="1">
    <location>
        <begin position="226"/>
        <end position="249"/>
    </location>
</feature>
<evidence type="ECO:0000256" key="1">
    <source>
        <dbReference type="SAM" id="Phobius"/>
    </source>
</evidence>
<dbReference type="AlphaFoldDB" id="A0A017S983"/>
<feature type="transmembrane region" description="Helical" evidence="1">
    <location>
        <begin position="88"/>
        <end position="110"/>
    </location>
</feature>
<reference evidence="3" key="1">
    <citation type="journal article" date="2014" name="Nat. Commun.">
        <title>Genomic adaptations of the halophilic Dead Sea filamentous fungus Eurotium rubrum.</title>
        <authorList>
            <person name="Kis-Papo T."/>
            <person name="Weig A.R."/>
            <person name="Riley R."/>
            <person name="Persoh D."/>
            <person name="Salamov A."/>
            <person name="Sun H."/>
            <person name="Lipzen A."/>
            <person name="Wasser S.P."/>
            <person name="Rambold G."/>
            <person name="Grigoriev I.V."/>
            <person name="Nevo E."/>
        </authorList>
    </citation>
    <scope>NUCLEOTIDE SEQUENCE [LARGE SCALE GENOMIC DNA]</scope>
    <source>
        <strain evidence="3">CBS 135680</strain>
    </source>
</reference>
<evidence type="ECO:0000313" key="3">
    <source>
        <dbReference type="Proteomes" id="UP000019804"/>
    </source>
</evidence>
<dbReference type="STRING" id="1388766.A0A017S983"/>
<sequence>MGMSPALIVLRYLLSAALIAMGIALTGLWDETLKVLTGDQLLWLLFLLIWETIQLFIYRIRVMDSHNSRQGIEDEGIVKEDTWSSGQLVPVFMLLVPLLLIVEGCSDMIYRRKTEYKNHDGSYSSLAPHIRSQEQLELSSVDYNKDTRLLQDQANRDTVVPPQAMVAHGLSFPMQASAEPLLNRISSLCQRQFHSEPWYLDNMRLAIAVMTGVAGFLFVRGRDDTFIMFVLVLAVSVAFLSCLALIPLCEVLDSLESKQLAKRCPLSVVRIAVDPGKAYRVLRYIYSVFCPISSLGYGVILSVYGTYVSMVPMLIWAGFVCLLIVVASLMVPVFICRQLYSQKTLEVL</sequence>
<name>A0A017S983_ASPRC</name>
<dbReference type="EMBL" id="KK088433">
    <property type="protein sequence ID" value="EYE93189.1"/>
    <property type="molecule type" value="Genomic_DNA"/>
</dbReference>
<feature type="transmembrane region" description="Helical" evidence="1">
    <location>
        <begin position="41"/>
        <end position="60"/>
    </location>
</feature>
<dbReference type="Proteomes" id="UP000019804">
    <property type="component" value="Unassembled WGS sequence"/>
</dbReference>
<dbReference type="HOGENOM" id="CLU_796879_0_0_1"/>
<protein>
    <recommendedName>
        <fullName evidence="4">Transmembrane protein</fullName>
    </recommendedName>
</protein>
<dbReference type="GeneID" id="63702065"/>
<dbReference type="OrthoDB" id="10542577at2759"/>
<keyword evidence="1" id="KW-0472">Membrane</keyword>
<keyword evidence="3" id="KW-1185">Reference proteome</keyword>
<organism evidence="2 3">
    <name type="scientific">Aspergillus ruber (strain CBS 135680)</name>
    <dbReference type="NCBI Taxonomy" id="1388766"/>
    <lineage>
        <taxon>Eukaryota</taxon>
        <taxon>Fungi</taxon>
        <taxon>Dikarya</taxon>
        <taxon>Ascomycota</taxon>
        <taxon>Pezizomycotina</taxon>
        <taxon>Eurotiomycetes</taxon>
        <taxon>Eurotiomycetidae</taxon>
        <taxon>Eurotiales</taxon>
        <taxon>Aspergillaceae</taxon>
        <taxon>Aspergillus</taxon>
        <taxon>Aspergillus subgen. Aspergillus</taxon>
    </lineage>
</organism>
<evidence type="ECO:0000313" key="2">
    <source>
        <dbReference type="EMBL" id="EYE93189.1"/>
    </source>
</evidence>
<feature type="transmembrane region" description="Helical" evidence="1">
    <location>
        <begin position="6"/>
        <end position="29"/>
    </location>
</feature>
<proteinExistence type="predicted"/>
<keyword evidence="1" id="KW-1133">Transmembrane helix</keyword>
<feature type="transmembrane region" description="Helical" evidence="1">
    <location>
        <begin position="284"/>
        <end position="307"/>
    </location>
</feature>
<accession>A0A017S983</accession>